<dbReference type="InterPro" id="IPR035965">
    <property type="entry name" value="PAS-like_dom_sf"/>
</dbReference>
<proteinExistence type="predicted"/>
<dbReference type="InterPro" id="IPR003594">
    <property type="entry name" value="HATPase_dom"/>
</dbReference>
<evidence type="ECO:0000313" key="15">
    <source>
        <dbReference type="EMBL" id="MPL91780.1"/>
    </source>
</evidence>
<feature type="domain" description="HPt" evidence="14">
    <location>
        <begin position="718"/>
        <end position="819"/>
    </location>
</feature>
<feature type="domain" description="Histidine kinase" evidence="11">
    <location>
        <begin position="179"/>
        <end position="400"/>
    </location>
</feature>
<dbReference type="FunFam" id="3.30.565.10:FF:000010">
    <property type="entry name" value="Sensor histidine kinase RcsC"/>
    <property type="match status" value="1"/>
</dbReference>
<keyword evidence="5" id="KW-0547">Nucleotide-binding</keyword>
<dbReference type="PROSITE" id="PS50894">
    <property type="entry name" value="HPT"/>
    <property type="match status" value="1"/>
</dbReference>
<dbReference type="SMART" id="SM00388">
    <property type="entry name" value="HisKA"/>
    <property type="match status" value="1"/>
</dbReference>
<evidence type="ECO:0000259" key="13">
    <source>
        <dbReference type="PROSITE" id="PS50113"/>
    </source>
</evidence>
<evidence type="ECO:0000256" key="3">
    <source>
        <dbReference type="ARBA" id="ARBA00022553"/>
    </source>
</evidence>
<evidence type="ECO:0000256" key="4">
    <source>
        <dbReference type="ARBA" id="ARBA00022679"/>
    </source>
</evidence>
<keyword evidence="6 15" id="KW-0418">Kinase</keyword>
<dbReference type="SUPFAM" id="SSF55785">
    <property type="entry name" value="PYP-like sensor domain (PAS domain)"/>
    <property type="match status" value="1"/>
</dbReference>
<dbReference type="PROSITE" id="PS50109">
    <property type="entry name" value="HIS_KIN"/>
    <property type="match status" value="1"/>
</dbReference>
<evidence type="ECO:0000256" key="1">
    <source>
        <dbReference type="ARBA" id="ARBA00000085"/>
    </source>
</evidence>
<dbReference type="SUPFAM" id="SSF47384">
    <property type="entry name" value="Homodimeric domain of signal transducing histidine kinase"/>
    <property type="match status" value="1"/>
</dbReference>
<dbReference type="Gene3D" id="1.20.120.160">
    <property type="entry name" value="HPT domain"/>
    <property type="match status" value="1"/>
</dbReference>
<dbReference type="Gene3D" id="3.30.565.10">
    <property type="entry name" value="Histidine kinase-like ATPase, C-terminal domain"/>
    <property type="match status" value="1"/>
</dbReference>
<sequence length="819" mass="88812">MKNSRQSGIERIPFPGEDVVSFLLSYIGETDDIVTVKDKDLVILYLNRAGAAFLGVSPEEGKGRRCFEVLGRKKPCVGCLSGPAAETGRFQFREVFIPERNTWFEVKSWPVRNADGETAAVVEVLRDCSERKKAEEELAGAVTRLEAKNRELEEERKRAEGLAEEAGRAERVKSAFLANMSHEIRTPLNGILGMTDLLLDSPMAKEQEECAETIQRSAEHLLSLVDEILDLSKLEAGKLVLESIPFDLREMVEDLVTETAVRGAEKGLDTVLSLDPSVPSVLRGDPVRTRQILGNLLGNAVKFTLSGEVRLDVSSVDSGLTGFVLRFSVSDTGIGVPENAAGALFQPFFQGDPSTTRRFGGTGLGLSICRGLAEAMGGSLGMTPRSGGGSVFWCELPFGRVPFGEAEDLPVDQRLLGFPVILAGGGASWQTEASGLAGKWLCSVRTADSPEDLRSLLEKRSGGDGDGRCAVFVDRELLRKEAGWSPSALPADLRRGVLFFSVDPPGTFPETGYLLREGLAGRITSPLRRGVFREAVLSAAETDRGKRQGSPGGSEPAGSFRSALLPARVLIADDSRVNRKVAARMLQKLGCSVTGAADGEEALRMLQTERFDIVLMDVQMPGKDGLEVTSALRSQKWTGCNGSVPVIAMTAHALPGDREKCLAAGMDDYLPKPVRFRDLEEKLSVHLSRRRPEEIDAPAEGTGGVYCREEAVLRLNIDGEELDALAGEYLEDALEILDRMADAEERGDEKAAADAAHTLKGMSANIGAERVRAAALRAERSWREGGNGASMADVLRAELRNFGNVLGWVRERRDLREDR</sequence>
<dbReference type="InterPro" id="IPR001789">
    <property type="entry name" value="Sig_transdc_resp-reg_receiver"/>
</dbReference>
<evidence type="ECO:0000256" key="5">
    <source>
        <dbReference type="ARBA" id="ARBA00022741"/>
    </source>
</evidence>
<dbReference type="CDD" id="cd16922">
    <property type="entry name" value="HATPase_EvgS-ArcB-TorS-like"/>
    <property type="match status" value="1"/>
</dbReference>
<evidence type="ECO:0000256" key="7">
    <source>
        <dbReference type="ARBA" id="ARBA00022840"/>
    </source>
</evidence>
<feature type="region of interest" description="Disordered" evidence="10">
    <location>
        <begin position="540"/>
        <end position="560"/>
    </location>
</feature>
<feature type="domain" description="Response regulatory" evidence="12">
    <location>
        <begin position="568"/>
        <end position="687"/>
    </location>
</feature>
<dbReference type="PROSITE" id="PS50113">
    <property type="entry name" value="PAC"/>
    <property type="match status" value="1"/>
</dbReference>
<evidence type="ECO:0000259" key="11">
    <source>
        <dbReference type="PROSITE" id="PS50109"/>
    </source>
</evidence>
<dbReference type="Pfam" id="PF00072">
    <property type="entry name" value="Response_reg"/>
    <property type="match status" value="1"/>
</dbReference>
<dbReference type="Pfam" id="PF02518">
    <property type="entry name" value="HATPase_c"/>
    <property type="match status" value="1"/>
</dbReference>
<keyword evidence="3" id="KW-0597">Phosphoprotein</keyword>
<evidence type="ECO:0000256" key="2">
    <source>
        <dbReference type="ARBA" id="ARBA00012438"/>
    </source>
</evidence>
<dbReference type="InterPro" id="IPR000014">
    <property type="entry name" value="PAS"/>
</dbReference>
<accession>A0A644VKR7</accession>
<dbReference type="InterPro" id="IPR004358">
    <property type="entry name" value="Sig_transdc_His_kin-like_C"/>
</dbReference>
<dbReference type="PANTHER" id="PTHR45339:SF5">
    <property type="entry name" value="HISTIDINE KINASE"/>
    <property type="match status" value="1"/>
</dbReference>
<dbReference type="Pfam" id="PF01627">
    <property type="entry name" value="Hpt"/>
    <property type="match status" value="1"/>
</dbReference>
<evidence type="ECO:0000256" key="10">
    <source>
        <dbReference type="SAM" id="MobiDB-lite"/>
    </source>
</evidence>
<dbReference type="FunFam" id="1.10.287.130:FF:000002">
    <property type="entry name" value="Two-component osmosensing histidine kinase"/>
    <property type="match status" value="1"/>
</dbReference>
<dbReference type="InterPro" id="IPR036097">
    <property type="entry name" value="HisK_dim/P_sf"/>
</dbReference>
<feature type="domain" description="PAC" evidence="13">
    <location>
        <begin position="86"/>
        <end position="140"/>
    </location>
</feature>
<dbReference type="GO" id="GO:0005886">
    <property type="term" value="C:plasma membrane"/>
    <property type="evidence" value="ECO:0007669"/>
    <property type="project" value="UniProtKB-SubCell"/>
</dbReference>
<dbReference type="InterPro" id="IPR008207">
    <property type="entry name" value="Sig_transdc_His_kin_Hpt_dom"/>
</dbReference>
<evidence type="ECO:0000259" key="14">
    <source>
        <dbReference type="PROSITE" id="PS50894"/>
    </source>
</evidence>
<comment type="caution">
    <text evidence="15">The sequence shown here is derived from an EMBL/GenBank/DDBJ whole genome shotgun (WGS) entry which is preliminary data.</text>
</comment>
<dbReference type="InterPro" id="IPR011006">
    <property type="entry name" value="CheY-like_superfamily"/>
</dbReference>
<evidence type="ECO:0000259" key="12">
    <source>
        <dbReference type="PROSITE" id="PS50110"/>
    </source>
</evidence>
<keyword evidence="9" id="KW-0175">Coiled coil</keyword>
<feature type="coiled-coil region" evidence="9">
    <location>
        <begin position="131"/>
        <end position="172"/>
    </location>
</feature>
<evidence type="ECO:0000256" key="6">
    <source>
        <dbReference type="ARBA" id="ARBA00022777"/>
    </source>
</evidence>
<dbReference type="InterPro" id="IPR000700">
    <property type="entry name" value="PAS-assoc_C"/>
</dbReference>
<evidence type="ECO:0000256" key="9">
    <source>
        <dbReference type="SAM" id="Coils"/>
    </source>
</evidence>
<dbReference type="GO" id="GO:0005524">
    <property type="term" value="F:ATP binding"/>
    <property type="evidence" value="ECO:0007669"/>
    <property type="project" value="UniProtKB-KW"/>
</dbReference>
<dbReference type="SUPFAM" id="SSF47226">
    <property type="entry name" value="Histidine-containing phosphotransfer domain, HPT domain"/>
    <property type="match status" value="1"/>
</dbReference>
<dbReference type="InterPro" id="IPR036890">
    <property type="entry name" value="HATPase_C_sf"/>
</dbReference>
<dbReference type="CDD" id="cd00130">
    <property type="entry name" value="PAS"/>
    <property type="match status" value="1"/>
</dbReference>
<dbReference type="Gene3D" id="1.10.287.130">
    <property type="match status" value="1"/>
</dbReference>
<dbReference type="PRINTS" id="PR00344">
    <property type="entry name" value="BCTRLSENSOR"/>
</dbReference>
<dbReference type="Pfam" id="PF08448">
    <property type="entry name" value="PAS_4"/>
    <property type="match status" value="1"/>
</dbReference>
<dbReference type="InterPro" id="IPR005467">
    <property type="entry name" value="His_kinase_dom"/>
</dbReference>
<dbReference type="InterPro" id="IPR036641">
    <property type="entry name" value="HPT_dom_sf"/>
</dbReference>
<dbReference type="SUPFAM" id="SSF52172">
    <property type="entry name" value="CheY-like"/>
    <property type="match status" value="1"/>
</dbReference>
<dbReference type="EC" id="2.7.13.3" evidence="2"/>
<dbReference type="EMBL" id="VSSQ01000339">
    <property type="protein sequence ID" value="MPL91780.1"/>
    <property type="molecule type" value="Genomic_DNA"/>
</dbReference>
<organism evidence="15">
    <name type="scientific">bioreactor metagenome</name>
    <dbReference type="NCBI Taxonomy" id="1076179"/>
    <lineage>
        <taxon>unclassified sequences</taxon>
        <taxon>metagenomes</taxon>
        <taxon>ecological metagenomes</taxon>
    </lineage>
</organism>
<dbReference type="PANTHER" id="PTHR45339">
    <property type="entry name" value="HYBRID SIGNAL TRANSDUCTION HISTIDINE KINASE J"/>
    <property type="match status" value="1"/>
</dbReference>
<dbReference type="CDD" id="cd00082">
    <property type="entry name" value="HisKA"/>
    <property type="match status" value="1"/>
</dbReference>
<dbReference type="SUPFAM" id="SSF55874">
    <property type="entry name" value="ATPase domain of HSP90 chaperone/DNA topoisomerase II/histidine kinase"/>
    <property type="match status" value="1"/>
</dbReference>
<name>A0A644VKR7_9ZZZZ</name>
<reference evidence="15" key="1">
    <citation type="submission" date="2019-08" db="EMBL/GenBank/DDBJ databases">
        <authorList>
            <person name="Kucharzyk K."/>
            <person name="Murdoch R.W."/>
            <person name="Higgins S."/>
            <person name="Loffler F."/>
        </authorList>
    </citation>
    <scope>NUCLEOTIDE SEQUENCE</scope>
</reference>
<dbReference type="Gene3D" id="3.30.450.20">
    <property type="entry name" value="PAS domain"/>
    <property type="match status" value="1"/>
</dbReference>
<dbReference type="AlphaFoldDB" id="A0A644VKR7"/>
<gene>
    <name evidence="15" type="primary">rcsC_91</name>
    <name evidence="15" type="ORF">SDC9_37857</name>
</gene>
<dbReference type="CDD" id="cd00088">
    <property type="entry name" value="HPT"/>
    <property type="match status" value="1"/>
</dbReference>
<dbReference type="InterPro" id="IPR003661">
    <property type="entry name" value="HisK_dim/P_dom"/>
</dbReference>
<protein>
    <recommendedName>
        <fullName evidence="2">histidine kinase</fullName>
        <ecNumber evidence="2">2.7.13.3</ecNumber>
    </recommendedName>
</protein>
<dbReference type="Gene3D" id="3.40.50.2300">
    <property type="match status" value="1"/>
</dbReference>
<evidence type="ECO:0000256" key="8">
    <source>
        <dbReference type="ARBA" id="ARBA00023012"/>
    </source>
</evidence>
<dbReference type="GO" id="GO:0000155">
    <property type="term" value="F:phosphorelay sensor kinase activity"/>
    <property type="evidence" value="ECO:0007669"/>
    <property type="project" value="InterPro"/>
</dbReference>
<dbReference type="CDD" id="cd17546">
    <property type="entry name" value="REC_hyHK_CKI1_RcsC-like"/>
    <property type="match status" value="1"/>
</dbReference>
<keyword evidence="7" id="KW-0067">ATP-binding</keyword>
<keyword evidence="8" id="KW-0902">Two-component regulatory system</keyword>
<keyword evidence="4 15" id="KW-0808">Transferase</keyword>
<dbReference type="InterPro" id="IPR013656">
    <property type="entry name" value="PAS_4"/>
</dbReference>
<comment type="catalytic activity">
    <reaction evidence="1">
        <text>ATP + protein L-histidine = ADP + protein N-phospho-L-histidine.</text>
        <dbReference type="EC" id="2.7.13.3"/>
    </reaction>
</comment>
<dbReference type="SMART" id="SM00387">
    <property type="entry name" value="HATPase_c"/>
    <property type="match status" value="1"/>
</dbReference>
<dbReference type="PROSITE" id="PS50110">
    <property type="entry name" value="RESPONSE_REGULATORY"/>
    <property type="match status" value="1"/>
</dbReference>
<dbReference type="Pfam" id="PF00512">
    <property type="entry name" value="HisKA"/>
    <property type="match status" value="1"/>
</dbReference>
<dbReference type="NCBIfam" id="TIGR00229">
    <property type="entry name" value="sensory_box"/>
    <property type="match status" value="1"/>
</dbReference>
<dbReference type="SMART" id="SM00448">
    <property type="entry name" value="REC"/>
    <property type="match status" value="1"/>
</dbReference>